<comment type="caution">
    <text evidence="3">The sequence shown here is derived from an EMBL/GenBank/DDBJ whole genome shotgun (WGS) entry which is preliminary data.</text>
</comment>
<evidence type="ECO:0000313" key="4">
    <source>
        <dbReference type="EMBL" id="EOT66823.1"/>
    </source>
</evidence>
<evidence type="ECO:0000256" key="1">
    <source>
        <dbReference type="SAM" id="MobiDB-lite"/>
    </source>
</evidence>
<feature type="compositionally biased region" description="Polar residues" evidence="1">
    <location>
        <begin position="223"/>
        <end position="235"/>
    </location>
</feature>
<protein>
    <submittedName>
        <fullName evidence="3">Uncharacterized protein</fullName>
    </submittedName>
</protein>
<keyword evidence="2" id="KW-0812">Transmembrane</keyword>
<sequence>MQRNQNQMMKKKSKLKWFIIIAVIIIIALLGMFFYGQSNKDSNHNTSSESSISSSQASESSNDRSSSQKNDYPYSVAFPGNQIYQGNYDQLGFAITTYSDRSDIMVASRAKANTDPTAHMGENASLVPKNISTKKINVVENGTEKTVKANTELKLSDTTNAVSADFLTPFNGNDTKIFAYTMNNGHIALAFTSKNSDSHKAAVYQAIEFTPTDTSTNNSTSDVAESSSEVNDQASKENQAYADIQNRLTAARDAAIDNQNKAVAAGGSPNDVQSAVSAVIAESDVLKTEYPQYSDYIENSVRQLGY</sequence>
<feature type="transmembrane region" description="Helical" evidence="2">
    <location>
        <begin position="15"/>
        <end position="35"/>
    </location>
</feature>
<accession>R2QV52</accession>
<name>R2QV52_9ENTE</name>
<evidence type="ECO:0000313" key="5">
    <source>
        <dbReference type="Proteomes" id="UP000013783"/>
    </source>
</evidence>
<proteinExistence type="predicted"/>
<dbReference type="Proteomes" id="UP000013783">
    <property type="component" value="Unassembled WGS sequence"/>
</dbReference>
<dbReference type="Proteomes" id="UP000014148">
    <property type="component" value="Unassembled WGS sequence"/>
</dbReference>
<feature type="compositionally biased region" description="Low complexity" evidence="1">
    <location>
        <begin position="212"/>
        <end position="222"/>
    </location>
</feature>
<dbReference type="STRING" id="71451.RV07_GL001469"/>
<evidence type="ECO:0000313" key="6">
    <source>
        <dbReference type="Proteomes" id="UP000014148"/>
    </source>
</evidence>
<dbReference type="EMBL" id="ASWA01000003">
    <property type="protein sequence ID" value="EOT66823.1"/>
    <property type="molecule type" value="Genomic_DNA"/>
</dbReference>
<dbReference type="EMBL" id="AJAK01000020">
    <property type="protein sequence ID" value="EOH75360.1"/>
    <property type="molecule type" value="Genomic_DNA"/>
</dbReference>
<dbReference type="eggNOG" id="ENOG5032HFD">
    <property type="taxonomic scope" value="Bacteria"/>
</dbReference>
<dbReference type="PATRIC" id="fig|1158601.3.peg.3132"/>
<keyword evidence="2" id="KW-0472">Membrane</keyword>
<reference evidence="4 6" key="2">
    <citation type="submission" date="2013-03" db="EMBL/GenBank/DDBJ databases">
        <title>The Genome Sequence of Enterococcus malodoratus ATCC_43197 (PacBio/Illumina hybrid assembly).</title>
        <authorList>
            <consortium name="The Broad Institute Genomics Platform"/>
            <consortium name="The Broad Institute Genome Sequencing Center for Infectious Disease"/>
            <person name="Earl A."/>
            <person name="Russ C."/>
            <person name="Gilmore M."/>
            <person name="Surin D."/>
            <person name="Walker B."/>
            <person name="Young S."/>
            <person name="Zeng Q."/>
            <person name="Gargeya S."/>
            <person name="Fitzgerald M."/>
            <person name="Haas B."/>
            <person name="Abouelleil A."/>
            <person name="Allen A.W."/>
            <person name="Alvarado L."/>
            <person name="Arachchi H.M."/>
            <person name="Berlin A.M."/>
            <person name="Chapman S.B."/>
            <person name="Gainer-Dewar J."/>
            <person name="Goldberg J."/>
            <person name="Griggs A."/>
            <person name="Gujja S."/>
            <person name="Hansen M."/>
            <person name="Howarth C."/>
            <person name="Imamovic A."/>
            <person name="Ireland A."/>
            <person name="Larimer J."/>
            <person name="McCowan C."/>
            <person name="Murphy C."/>
            <person name="Pearson M."/>
            <person name="Poon T.W."/>
            <person name="Priest M."/>
            <person name="Roberts A."/>
            <person name="Saif S."/>
            <person name="Shea T."/>
            <person name="Sisk P."/>
            <person name="Sykes S."/>
            <person name="Wortman J."/>
            <person name="Nusbaum C."/>
            <person name="Birren B."/>
        </authorList>
    </citation>
    <scope>NUCLEOTIDE SEQUENCE [LARGE SCALE GENOMIC DNA]</scope>
    <source>
        <strain evidence="4 6">ATCC 43197</strain>
    </source>
</reference>
<evidence type="ECO:0000313" key="3">
    <source>
        <dbReference type="EMBL" id="EOH75360.1"/>
    </source>
</evidence>
<evidence type="ECO:0000256" key="2">
    <source>
        <dbReference type="SAM" id="Phobius"/>
    </source>
</evidence>
<gene>
    <name evidence="4" type="ORF">I585_02344</name>
    <name evidence="3" type="ORF">UAI_03162</name>
</gene>
<keyword evidence="2" id="KW-1133">Transmembrane helix</keyword>
<feature type="region of interest" description="Disordered" evidence="1">
    <location>
        <begin position="43"/>
        <end position="72"/>
    </location>
</feature>
<keyword evidence="6" id="KW-1185">Reference proteome</keyword>
<dbReference type="AlphaFoldDB" id="R2QV52"/>
<dbReference type="OrthoDB" id="2194764at2"/>
<organism evidence="3 5">
    <name type="scientific">Enterococcus malodoratus ATCC 43197</name>
    <dbReference type="NCBI Taxonomy" id="1158601"/>
    <lineage>
        <taxon>Bacteria</taxon>
        <taxon>Bacillati</taxon>
        <taxon>Bacillota</taxon>
        <taxon>Bacilli</taxon>
        <taxon>Lactobacillales</taxon>
        <taxon>Enterococcaceae</taxon>
        <taxon>Enterococcus</taxon>
    </lineage>
</organism>
<reference evidence="3 5" key="1">
    <citation type="submission" date="2013-02" db="EMBL/GenBank/DDBJ databases">
        <title>The Genome Sequence of Enterococcus malodoratus ATCC_43197.</title>
        <authorList>
            <consortium name="The Broad Institute Genome Sequencing Platform"/>
            <consortium name="The Broad Institute Genome Sequencing Center for Infectious Disease"/>
            <person name="Earl A.M."/>
            <person name="Gilmore M.S."/>
            <person name="Lebreton F."/>
            <person name="Walker B."/>
            <person name="Young S.K."/>
            <person name="Zeng Q."/>
            <person name="Gargeya S."/>
            <person name="Fitzgerald M."/>
            <person name="Haas B."/>
            <person name="Abouelleil A."/>
            <person name="Alvarado L."/>
            <person name="Arachchi H.M."/>
            <person name="Berlin A.M."/>
            <person name="Chapman S.B."/>
            <person name="Dewar J."/>
            <person name="Goldberg J."/>
            <person name="Griggs A."/>
            <person name="Gujja S."/>
            <person name="Hansen M."/>
            <person name="Howarth C."/>
            <person name="Imamovic A."/>
            <person name="Larimer J."/>
            <person name="McCowan C."/>
            <person name="Murphy C."/>
            <person name="Neiman D."/>
            <person name="Pearson M."/>
            <person name="Priest M."/>
            <person name="Roberts A."/>
            <person name="Saif S."/>
            <person name="Shea T."/>
            <person name="Sisk P."/>
            <person name="Sykes S."/>
            <person name="Wortman J."/>
            <person name="Nusbaum C."/>
            <person name="Birren B."/>
        </authorList>
    </citation>
    <scope>NUCLEOTIDE SEQUENCE [LARGE SCALE GENOMIC DNA]</scope>
    <source>
        <strain evidence="3 5">ATCC 43197</strain>
    </source>
</reference>
<dbReference type="RefSeq" id="WP_010741962.1">
    <property type="nucleotide sequence ID" value="NZ_KB946251.1"/>
</dbReference>
<feature type="region of interest" description="Disordered" evidence="1">
    <location>
        <begin position="211"/>
        <end position="235"/>
    </location>
</feature>
<feature type="compositionally biased region" description="Low complexity" evidence="1">
    <location>
        <begin position="44"/>
        <end position="67"/>
    </location>
</feature>